<protein>
    <recommendedName>
        <fullName evidence="4">HicB-like antitoxin of toxin-antitoxin system domain-containing protein</fullName>
    </recommendedName>
</protein>
<dbReference type="Gene3D" id="3.30.160.250">
    <property type="match status" value="1"/>
</dbReference>
<feature type="region of interest" description="Disordered" evidence="1">
    <location>
        <begin position="89"/>
        <end position="117"/>
    </location>
</feature>
<organism evidence="2 3">
    <name type="scientific">Luteitalea pratensis</name>
    <dbReference type="NCBI Taxonomy" id="1855912"/>
    <lineage>
        <taxon>Bacteria</taxon>
        <taxon>Pseudomonadati</taxon>
        <taxon>Acidobacteriota</taxon>
        <taxon>Vicinamibacteria</taxon>
        <taxon>Vicinamibacterales</taxon>
        <taxon>Vicinamibacteraceae</taxon>
        <taxon>Luteitalea</taxon>
    </lineage>
</organism>
<evidence type="ECO:0008006" key="4">
    <source>
        <dbReference type="Google" id="ProtNLM"/>
    </source>
</evidence>
<dbReference type="InterPro" id="IPR035069">
    <property type="entry name" value="TTHA1013/TTHA0281-like"/>
</dbReference>
<sequence length="117" mass="12206">MTMLYPIVLETEEDGAVSAYVPGLPVYAAADTHAKAERAIRAVLQAYLAQHPSSRPEARVRVARFSNAGTGSVEIVGVAALVGAKRTPAKARASRANGRLGGRPRKLVGASAGRKKA</sequence>
<dbReference type="SUPFAM" id="SSF143100">
    <property type="entry name" value="TTHA1013/TTHA0281-like"/>
    <property type="match status" value="1"/>
</dbReference>
<proteinExistence type="predicted"/>
<evidence type="ECO:0000313" key="3">
    <source>
        <dbReference type="Proteomes" id="UP000076079"/>
    </source>
</evidence>
<evidence type="ECO:0000313" key="2">
    <source>
        <dbReference type="EMBL" id="AMY11915.1"/>
    </source>
</evidence>
<dbReference type="AlphaFoldDB" id="A0A143PTE0"/>
<dbReference type="STRING" id="1855912.LuPra_05185"/>
<reference evidence="3" key="2">
    <citation type="submission" date="2016-04" db="EMBL/GenBank/DDBJ databases">
        <title>First Complete Genome Sequence of a Subdivision 6 Acidobacterium.</title>
        <authorList>
            <person name="Huang S."/>
            <person name="Vieira S."/>
            <person name="Bunk B."/>
            <person name="Riedel T."/>
            <person name="Sproeer C."/>
            <person name="Overmann J."/>
        </authorList>
    </citation>
    <scope>NUCLEOTIDE SEQUENCE [LARGE SCALE GENOMIC DNA]</scope>
    <source>
        <strain evidence="3">DSM 100886 HEG_-6_39</strain>
    </source>
</reference>
<dbReference type="KEGG" id="abac:LuPra_05185"/>
<accession>A0A143PTE0</accession>
<gene>
    <name evidence="2" type="ORF">LuPra_05185</name>
</gene>
<keyword evidence="3" id="KW-1185">Reference proteome</keyword>
<name>A0A143PTE0_LUTPR</name>
<evidence type="ECO:0000256" key="1">
    <source>
        <dbReference type="SAM" id="MobiDB-lite"/>
    </source>
</evidence>
<dbReference type="Proteomes" id="UP000076079">
    <property type="component" value="Chromosome"/>
</dbReference>
<dbReference type="RefSeq" id="WP_157899689.1">
    <property type="nucleotide sequence ID" value="NZ_CP015136.1"/>
</dbReference>
<dbReference type="PATRIC" id="fig|1813736.3.peg.5455"/>
<reference evidence="2 3" key="1">
    <citation type="journal article" date="2016" name="Genome Announc.">
        <title>First Complete Genome Sequence of a Subdivision 6 Acidobacterium Strain.</title>
        <authorList>
            <person name="Huang S."/>
            <person name="Vieira S."/>
            <person name="Bunk B."/>
            <person name="Riedel T."/>
            <person name="Sproer C."/>
            <person name="Overmann J."/>
        </authorList>
    </citation>
    <scope>NUCLEOTIDE SEQUENCE [LARGE SCALE GENOMIC DNA]</scope>
    <source>
        <strain evidence="3">DSM 100886 HEG_-6_39</strain>
    </source>
</reference>
<dbReference type="EMBL" id="CP015136">
    <property type="protein sequence ID" value="AMY11915.1"/>
    <property type="molecule type" value="Genomic_DNA"/>
</dbReference>